<keyword evidence="2" id="KW-1185">Reference proteome</keyword>
<gene>
    <name evidence="1" type="ORF">HPB49_013756</name>
</gene>
<comment type="caution">
    <text evidence="1">The sequence shown here is derived from an EMBL/GenBank/DDBJ whole genome shotgun (WGS) entry which is preliminary data.</text>
</comment>
<name>A0ACB8CL81_DERSI</name>
<organism evidence="1 2">
    <name type="scientific">Dermacentor silvarum</name>
    <name type="common">Tick</name>
    <dbReference type="NCBI Taxonomy" id="543639"/>
    <lineage>
        <taxon>Eukaryota</taxon>
        <taxon>Metazoa</taxon>
        <taxon>Ecdysozoa</taxon>
        <taxon>Arthropoda</taxon>
        <taxon>Chelicerata</taxon>
        <taxon>Arachnida</taxon>
        <taxon>Acari</taxon>
        <taxon>Parasitiformes</taxon>
        <taxon>Ixodida</taxon>
        <taxon>Ixodoidea</taxon>
        <taxon>Ixodidae</taxon>
        <taxon>Rhipicephalinae</taxon>
        <taxon>Dermacentor</taxon>
    </lineage>
</organism>
<sequence length="584" mass="65431">MSMPIFAGSRSASPASSEGSQTPAQQSEDGEQSQHSDAEERSEKSYHSSPPRSPASGDESGYEDKGEEASGDERRESGDERHESGDEGSDESRHVDDQSGDEEAPARTPARSERRSDASDNEGSGSEVHRSDEEDHRSDEEEHHSDEENRRTDDEDRRSDDEERRSDSDAESTIGRKRQRSGDSEAASAASAGEGSDDEAVPGRKRARISSTEEKAEEAEVEALFGEDLDDLSSDEEGAAKKKGGETPVKRMGSDEEEQPEEKRAEPEGGGEEEEVPVPETRIDVEIPRISTNLGSEVHFVKLPNFLSVDTRPYDPQWYEDEVDEDEVLDEEGRARLKLKVENTVRWRYVYDKMGNPVRQSNARIIKWSDGSMSLHLGSEIFDVHKQLLMQGDHNHLFIRQGTGLQGQAVFRTKLSFRQVIGDSFTHRKMTLSLAGRSQKTQKIRVLPQVGQDPEAHRSEMIKKEEDKLRASIRRESKQRRLREKSHSRGLSSAYLEADEDDAAISLSAIKNKYRRGGAAVKERPSIYSSDDDASDLEEQRARRLEKAKAGPDNDDDDSDLDYFDKKAESKKTKKAIEESDEDD</sequence>
<protein>
    <submittedName>
        <fullName evidence="1">Uncharacterized protein</fullName>
    </submittedName>
</protein>
<accession>A0ACB8CL81</accession>
<dbReference type="Proteomes" id="UP000821865">
    <property type="component" value="Chromosome 6"/>
</dbReference>
<proteinExistence type="predicted"/>
<dbReference type="EMBL" id="CM023475">
    <property type="protein sequence ID" value="KAH7945678.1"/>
    <property type="molecule type" value="Genomic_DNA"/>
</dbReference>
<evidence type="ECO:0000313" key="2">
    <source>
        <dbReference type="Proteomes" id="UP000821865"/>
    </source>
</evidence>
<evidence type="ECO:0000313" key="1">
    <source>
        <dbReference type="EMBL" id="KAH7945678.1"/>
    </source>
</evidence>
<reference evidence="1" key="1">
    <citation type="submission" date="2020-05" db="EMBL/GenBank/DDBJ databases">
        <title>Large-scale comparative analyses of tick genomes elucidate their genetic diversity and vector capacities.</title>
        <authorList>
            <person name="Jia N."/>
            <person name="Wang J."/>
            <person name="Shi W."/>
            <person name="Du L."/>
            <person name="Sun Y."/>
            <person name="Zhan W."/>
            <person name="Jiang J."/>
            <person name="Wang Q."/>
            <person name="Zhang B."/>
            <person name="Ji P."/>
            <person name="Sakyi L.B."/>
            <person name="Cui X."/>
            <person name="Yuan T."/>
            <person name="Jiang B."/>
            <person name="Yang W."/>
            <person name="Lam T.T.-Y."/>
            <person name="Chang Q."/>
            <person name="Ding S."/>
            <person name="Wang X."/>
            <person name="Zhu J."/>
            <person name="Ruan X."/>
            <person name="Zhao L."/>
            <person name="Wei J."/>
            <person name="Que T."/>
            <person name="Du C."/>
            <person name="Cheng J."/>
            <person name="Dai P."/>
            <person name="Han X."/>
            <person name="Huang E."/>
            <person name="Gao Y."/>
            <person name="Liu J."/>
            <person name="Shao H."/>
            <person name="Ye R."/>
            <person name="Li L."/>
            <person name="Wei W."/>
            <person name="Wang X."/>
            <person name="Wang C."/>
            <person name="Yang T."/>
            <person name="Huo Q."/>
            <person name="Li W."/>
            <person name="Guo W."/>
            <person name="Chen H."/>
            <person name="Zhou L."/>
            <person name="Ni X."/>
            <person name="Tian J."/>
            <person name="Zhou Y."/>
            <person name="Sheng Y."/>
            <person name="Liu T."/>
            <person name="Pan Y."/>
            <person name="Xia L."/>
            <person name="Li J."/>
            <person name="Zhao F."/>
            <person name="Cao W."/>
        </authorList>
    </citation>
    <scope>NUCLEOTIDE SEQUENCE</scope>
    <source>
        <strain evidence="1">Dsil-2018</strain>
    </source>
</reference>